<dbReference type="PANTHER" id="PTHR48083">
    <property type="entry name" value="MEDIUM-CHAIN SPECIFIC ACYL-COA DEHYDROGENASE, MITOCHONDRIAL-RELATED"/>
    <property type="match status" value="1"/>
</dbReference>
<evidence type="ECO:0000256" key="3">
    <source>
        <dbReference type="ARBA" id="ARBA00022630"/>
    </source>
</evidence>
<evidence type="ECO:0000256" key="5">
    <source>
        <dbReference type="ARBA" id="ARBA00023002"/>
    </source>
</evidence>
<dbReference type="SUPFAM" id="SSF47203">
    <property type="entry name" value="Acyl-CoA dehydrogenase C-terminal domain-like"/>
    <property type="match status" value="1"/>
</dbReference>
<dbReference type="PIRSF" id="PIRSF016578">
    <property type="entry name" value="HsaA"/>
    <property type="match status" value="1"/>
</dbReference>
<feature type="domain" description="Acyl-CoA dehydrogenase/oxidase C-terminal" evidence="7">
    <location>
        <begin position="243"/>
        <end position="399"/>
    </location>
</feature>
<dbReference type="InterPro" id="IPR046373">
    <property type="entry name" value="Acyl-CoA_Oxase/DH_mid-dom_sf"/>
</dbReference>
<dbReference type="Gene3D" id="1.10.540.10">
    <property type="entry name" value="Acyl-CoA dehydrogenase/oxidase, N-terminal domain"/>
    <property type="match status" value="1"/>
</dbReference>
<dbReference type="InterPro" id="IPR006091">
    <property type="entry name" value="Acyl-CoA_Oxase/DH_mid-dom"/>
</dbReference>
<dbReference type="InterPro" id="IPR013786">
    <property type="entry name" value="AcylCoA_DH/ox_N"/>
</dbReference>
<proteinExistence type="inferred from homology"/>
<evidence type="ECO:0000259" key="7">
    <source>
        <dbReference type="Pfam" id="PF00441"/>
    </source>
</evidence>
<dbReference type="EMBL" id="JAJNDB010000004">
    <property type="protein sequence ID" value="MCD2195320.1"/>
    <property type="molecule type" value="Genomic_DNA"/>
</dbReference>
<dbReference type="Gene3D" id="1.20.140.10">
    <property type="entry name" value="Butyryl-CoA Dehydrogenase, subunit A, domain 3"/>
    <property type="match status" value="1"/>
</dbReference>
<name>A0ABS8PCX8_9PSEU</name>
<accession>A0ABS8PCX8</accession>
<dbReference type="PANTHER" id="PTHR48083:SF2">
    <property type="entry name" value="MEDIUM-CHAIN SPECIFIC ACYL-COA DEHYDROGENASE, MITOCHONDRIAL"/>
    <property type="match status" value="1"/>
</dbReference>
<keyword evidence="5 6" id="KW-0560">Oxidoreductase</keyword>
<evidence type="ECO:0000259" key="9">
    <source>
        <dbReference type="Pfam" id="PF02771"/>
    </source>
</evidence>
<dbReference type="InterPro" id="IPR036250">
    <property type="entry name" value="AcylCo_DH-like_C"/>
</dbReference>
<dbReference type="CDD" id="cd00567">
    <property type="entry name" value="ACAD"/>
    <property type="match status" value="1"/>
</dbReference>
<dbReference type="Pfam" id="PF02770">
    <property type="entry name" value="Acyl-CoA_dh_M"/>
    <property type="match status" value="1"/>
</dbReference>
<dbReference type="RefSeq" id="WP_230736326.1">
    <property type="nucleotide sequence ID" value="NZ_JAJNDB010000004.1"/>
</dbReference>
<comment type="cofactor">
    <cofactor evidence="1 6">
        <name>FAD</name>
        <dbReference type="ChEBI" id="CHEBI:57692"/>
    </cofactor>
</comment>
<evidence type="ECO:0000256" key="2">
    <source>
        <dbReference type="ARBA" id="ARBA00009347"/>
    </source>
</evidence>
<dbReference type="InterPro" id="IPR009075">
    <property type="entry name" value="AcylCo_DH/oxidase_C"/>
</dbReference>
<dbReference type="Pfam" id="PF00441">
    <property type="entry name" value="Acyl-CoA_dh_1"/>
    <property type="match status" value="1"/>
</dbReference>
<dbReference type="InterPro" id="IPR037069">
    <property type="entry name" value="AcylCoA_DH/ox_N_sf"/>
</dbReference>
<dbReference type="Gene3D" id="2.40.110.10">
    <property type="entry name" value="Butyryl-CoA Dehydrogenase, subunit A, domain 2"/>
    <property type="match status" value="1"/>
</dbReference>
<protein>
    <submittedName>
        <fullName evidence="10">Acyl-CoA dehydrogenase family protein</fullName>
    </submittedName>
</protein>
<dbReference type="InterPro" id="IPR009100">
    <property type="entry name" value="AcylCoA_DH/oxidase_NM_dom_sf"/>
</dbReference>
<evidence type="ECO:0000256" key="4">
    <source>
        <dbReference type="ARBA" id="ARBA00022827"/>
    </source>
</evidence>
<keyword evidence="11" id="KW-1185">Reference proteome</keyword>
<comment type="similarity">
    <text evidence="2 6">Belongs to the acyl-CoA dehydrogenase family.</text>
</comment>
<evidence type="ECO:0000256" key="6">
    <source>
        <dbReference type="RuleBase" id="RU362125"/>
    </source>
</evidence>
<feature type="domain" description="Acyl-CoA oxidase/dehydrogenase middle" evidence="8">
    <location>
        <begin position="137"/>
        <end position="231"/>
    </location>
</feature>
<sequence>MTRMTYAAVHEPHTDLAGLERPDETTLREQVRAFAWDRLERRRGEIDEKRLSRELIPLLAEQGYLATLVAPDKGGSGLGLGASVAIARELGGVVPSLAALRAICGNFVAKPIEEFGTTEQIDTWLRPLVRGEITTSLAITEPASGSDVAHMTTTATRDGDGWVLHGAKKHASGAAEADIVLIYAATEPEAAASRRLTAFLVPTDRPGVSISPDTYLGLRGLSHAEIELDGVRLDDAHRLGEVGEGLRILYFGLAAERIDIAARATGCASRAFEEARAFSADRGLPGRPIRAHQGVSHRIADMRTTIDAGWLLTLRAARLYDRVLAEQGPEEANRVCDEESSIAKLFCARESFAVCDSAMQVMGGLGYEYGTAVEGMFRDSRVFRFGGGTDEIQQHIIQREEYRRFRTSREG</sequence>
<reference evidence="10 11" key="1">
    <citation type="submission" date="2021-11" db="EMBL/GenBank/DDBJ databases">
        <title>Draft genome sequence of Actinomycetospora sp. SF1 isolated from the rhizosphere soil.</title>
        <authorList>
            <person name="Duangmal K."/>
            <person name="Chantavorakit T."/>
        </authorList>
    </citation>
    <scope>NUCLEOTIDE SEQUENCE [LARGE SCALE GENOMIC DNA]</scope>
    <source>
        <strain evidence="10 11">TBRC 5722</strain>
    </source>
</reference>
<gene>
    <name evidence="10" type="ORF">LQ327_18285</name>
</gene>
<keyword evidence="4 6" id="KW-0274">FAD</keyword>
<dbReference type="Pfam" id="PF02771">
    <property type="entry name" value="Acyl-CoA_dh_N"/>
    <property type="match status" value="1"/>
</dbReference>
<evidence type="ECO:0000313" key="10">
    <source>
        <dbReference type="EMBL" id="MCD2195320.1"/>
    </source>
</evidence>
<organism evidence="10 11">
    <name type="scientific">Actinomycetospora endophytica</name>
    <dbReference type="NCBI Taxonomy" id="2291215"/>
    <lineage>
        <taxon>Bacteria</taxon>
        <taxon>Bacillati</taxon>
        <taxon>Actinomycetota</taxon>
        <taxon>Actinomycetes</taxon>
        <taxon>Pseudonocardiales</taxon>
        <taxon>Pseudonocardiaceae</taxon>
        <taxon>Actinomycetospora</taxon>
    </lineage>
</organism>
<evidence type="ECO:0000256" key="1">
    <source>
        <dbReference type="ARBA" id="ARBA00001974"/>
    </source>
</evidence>
<dbReference type="SUPFAM" id="SSF56645">
    <property type="entry name" value="Acyl-CoA dehydrogenase NM domain-like"/>
    <property type="match status" value="1"/>
</dbReference>
<dbReference type="Proteomes" id="UP001199469">
    <property type="component" value="Unassembled WGS sequence"/>
</dbReference>
<keyword evidence="3 6" id="KW-0285">Flavoprotein</keyword>
<evidence type="ECO:0000313" key="11">
    <source>
        <dbReference type="Proteomes" id="UP001199469"/>
    </source>
</evidence>
<feature type="domain" description="Acyl-CoA dehydrogenase/oxidase N-terminal" evidence="9">
    <location>
        <begin position="22"/>
        <end position="132"/>
    </location>
</feature>
<dbReference type="InterPro" id="IPR050741">
    <property type="entry name" value="Acyl-CoA_dehydrogenase"/>
</dbReference>
<evidence type="ECO:0000259" key="8">
    <source>
        <dbReference type="Pfam" id="PF02770"/>
    </source>
</evidence>
<comment type="caution">
    <text evidence="10">The sequence shown here is derived from an EMBL/GenBank/DDBJ whole genome shotgun (WGS) entry which is preliminary data.</text>
</comment>